<dbReference type="GO" id="GO:0000160">
    <property type="term" value="P:phosphorelay signal transduction system"/>
    <property type="evidence" value="ECO:0007669"/>
    <property type="project" value="InterPro"/>
</dbReference>
<evidence type="ECO:0000259" key="2">
    <source>
        <dbReference type="PROSITE" id="PS51833"/>
    </source>
</evidence>
<dbReference type="SMART" id="SM00448">
    <property type="entry name" value="REC"/>
    <property type="match status" value="1"/>
</dbReference>
<gene>
    <name evidence="3" type="primary">hupR1_16</name>
    <name evidence="3" type="ORF">GALL_286700</name>
</gene>
<dbReference type="PROSITE" id="PS50110">
    <property type="entry name" value="RESPONSE_REGULATORY"/>
    <property type="match status" value="1"/>
</dbReference>
<dbReference type="CDD" id="cd17569">
    <property type="entry name" value="REC_HupR-like"/>
    <property type="match status" value="1"/>
</dbReference>
<dbReference type="InterPro" id="IPR014626">
    <property type="entry name" value="Sig_transdc_resp-reg_put"/>
</dbReference>
<dbReference type="SUPFAM" id="SSF52172">
    <property type="entry name" value="CheY-like"/>
    <property type="match status" value="1"/>
</dbReference>
<dbReference type="SUPFAM" id="SSF109604">
    <property type="entry name" value="HD-domain/PDEase-like"/>
    <property type="match status" value="1"/>
</dbReference>
<dbReference type="Gene3D" id="3.40.50.2300">
    <property type="match status" value="1"/>
</dbReference>
<dbReference type="Pfam" id="PF00072">
    <property type="entry name" value="Response_reg"/>
    <property type="match status" value="1"/>
</dbReference>
<feature type="domain" description="Response regulatory" evidence="1">
    <location>
        <begin position="24"/>
        <end position="139"/>
    </location>
</feature>
<dbReference type="PIRSF" id="PIRSF036883">
    <property type="entry name" value="RR_HD-GYP_mod"/>
    <property type="match status" value="1"/>
</dbReference>
<dbReference type="InterPro" id="IPR052340">
    <property type="entry name" value="RNase_Y/CdgJ"/>
</dbReference>
<proteinExistence type="predicted"/>
<evidence type="ECO:0000259" key="1">
    <source>
        <dbReference type="PROSITE" id="PS50110"/>
    </source>
</evidence>
<dbReference type="PANTHER" id="PTHR33525">
    <property type="match status" value="1"/>
</dbReference>
<name>A0A1J5R1U5_9ZZZZ</name>
<dbReference type="AlphaFoldDB" id="A0A1J5R1U5"/>
<evidence type="ECO:0000313" key="3">
    <source>
        <dbReference type="EMBL" id="OIQ89450.1"/>
    </source>
</evidence>
<dbReference type="PANTHER" id="PTHR33525:SF6">
    <property type="entry name" value="HDOD DOMAIN-CONTAINING PROTEIN"/>
    <property type="match status" value="1"/>
</dbReference>
<protein>
    <submittedName>
        <fullName evidence="3">Hydrogenase transcriptional regulatory protein hupR1</fullName>
    </submittedName>
</protein>
<accession>A0A1J5R1U5</accession>
<reference evidence="3" key="1">
    <citation type="submission" date="2016-10" db="EMBL/GenBank/DDBJ databases">
        <title>Sequence of Gallionella enrichment culture.</title>
        <authorList>
            <person name="Poehlein A."/>
            <person name="Muehling M."/>
            <person name="Daniel R."/>
        </authorList>
    </citation>
    <scope>NUCLEOTIDE SEQUENCE</scope>
</reference>
<dbReference type="Gene3D" id="1.10.3210.10">
    <property type="entry name" value="Hypothetical protein af1432"/>
    <property type="match status" value="1"/>
</dbReference>
<dbReference type="InterPro" id="IPR001789">
    <property type="entry name" value="Sig_transdc_resp-reg_receiver"/>
</dbReference>
<feature type="domain" description="HDOD" evidence="2">
    <location>
        <begin position="160"/>
        <end position="354"/>
    </location>
</feature>
<dbReference type="InterPro" id="IPR013976">
    <property type="entry name" value="HDOD"/>
</dbReference>
<dbReference type="InterPro" id="IPR011006">
    <property type="entry name" value="CheY-like_superfamily"/>
</dbReference>
<dbReference type="PROSITE" id="PS51833">
    <property type="entry name" value="HDOD"/>
    <property type="match status" value="1"/>
</dbReference>
<organism evidence="3">
    <name type="scientific">mine drainage metagenome</name>
    <dbReference type="NCBI Taxonomy" id="410659"/>
    <lineage>
        <taxon>unclassified sequences</taxon>
        <taxon>metagenomes</taxon>
        <taxon>ecological metagenomes</taxon>
    </lineage>
</organism>
<comment type="caution">
    <text evidence="3">The sequence shown here is derived from an EMBL/GenBank/DDBJ whole genome shotgun (WGS) entry which is preliminary data.</text>
</comment>
<sequence length="425" mass="45993">MGRMVVRIGTAPLIGQGTQGMKLGILFVDDDPNILQALQRMLRGQRAEWDMSFCDSPVRALALLEQRHFDVVVSDMRMPDLDGADLLSQVERAHPGTLRVVLSGYSEKHSIFRSIGPAHQYLAKPCSPELILTLMERALAMRRILADEHMRRLASGLRTLPSLPDLYLPLTRAMEKDSVTVGEIADLVGRDVAMTAELLKITNSAFFALGAHMTTAEQAVKLLGMETVRNLVLVSGIFRQYEAGPGQDKLRALSDYSLQTGQLARQLALENGENSDLAALAQCAGMMSVIGALVLFDAFGSRYGAAVAEAGPETLEDCERRTFGASHCELGAYLLSLWGFPDAVVEAVLYALRPSALGGGSRMVTSYLHLARALGADFPLPLKADRCCAVLDEIYTGALALRATVNGEMVLADGRRTGKGRTCNA</sequence>
<dbReference type="Pfam" id="PF08668">
    <property type="entry name" value="HDOD"/>
    <property type="match status" value="1"/>
</dbReference>
<dbReference type="EMBL" id="MLJW01000330">
    <property type="protein sequence ID" value="OIQ89450.1"/>
    <property type="molecule type" value="Genomic_DNA"/>
</dbReference>